<keyword evidence="2" id="KW-1185">Reference proteome</keyword>
<gene>
    <name evidence="1" type="ORF">NITGR_100016</name>
</gene>
<evidence type="ECO:0000313" key="1">
    <source>
        <dbReference type="EMBL" id="CCQ89211.1"/>
    </source>
</evidence>
<name>M1YFK5_NITG3</name>
<dbReference type="EMBL" id="CAQJ01000002">
    <property type="protein sequence ID" value="CCQ89211.1"/>
    <property type="molecule type" value="Genomic_DNA"/>
</dbReference>
<dbReference type="AlphaFoldDB" id="M1YFK5"/>
<organism evidence="1 2">
    <name type="scientific">Nitrospina gracilis (strain 3/211)</name>
    <dbReference type="NCBI Taxonomy" id="1266370"/>
    <lineage>
        <taxon>Bacteria</taxon>
        <taxon>Pseudomonadati</taxon>
        <taxon>Nitrospinota/Tectimicrobiota group</taxon>
        <taxon>Nitrospinota</taxon>
        <taxon>Nitrospinia</taxon>
        <taxon>Nitrospinales</taxon>
        <taxon>Nitrospinaceae</taxon>
        <taxon>Nitrospina</taxon>
    </lineage>
</organism>
<dbReference type="InParanoid" id="M1YFK5"/>
<dbReference type="STRING" id="1266370.NITGR_100016"/>
<dbReference type="Proteomes" id="UP000011704">
    <property type="component" value="Unassembled WGS sequence"/>
</dbReference>
<proteinExistence type="predicted"/>
<protein>
    <submittedName>
        <fullName evidence="1">Uncharacterized protein</fullName>
    </submittedName>
</protein>
<sequence>MLEDSPCRQRFPVRWNHVMESIPTKRFIRSRFNLDFIKNNRTVNNQTYKKKSLHSHRPIHPTFDQAYWKNTFPFRETTAPRHSKSEFQFGILFWFLGADFMANQGCGDHIE</sequence>
<reference evidence="1 2" key="1">
    <citation type="journal article" date="2013" name="Front. Microbiol.">
        <title>The genome of Nitrospina gracilis illuminates the metabolism and evolution of the major marine nitrite oxidizer.</title>
        <authorList>
            <person name="Luecker S."/>
            <person name="Nowka B."/>
            <person name="Rattei T."/>
            <person name="Spieck E."/>
            <person name="and Daims H."/>
        </authorList>
    </citation>
    <scope>NUCLEOTIDE SEQUENCE [LARGE SCALE GENOMIC DNA]</scope>
    <source>
        <strain evidence="1 2">3/211</strain>
    </source>
</reference>
<dbReference type="HOGENOM" id="CLU_2155670_0_0_0"/>
<comment type="caution">
    <text evidence="1">The sequence shown here is derived from an EMBL/GenBank/DDBJ whole genome shotgun (WGS) entry which is preliminary data.</text>
</comment>
<accession>M1YFK5</accession>
<evidence type="ECO:0000313" key="2">
    <source>
        <dbReference type="Proteomes" id="UP000011704"/>
    </source>
</evidence>